<dbReference type="Proteomes" id="UP000230233">
    <property type="component" value="Chromosome IV"/>
</dbReference>
<evidence type="ECO:0000313" key="1">
    <source>
        <dbReference type="EMBL" id="PIC34925.1"/>
    </source>
</evidence>
<accession>A0A2G5U5V5</accession>
<sequence length="82" mass="9342">MATLYTFHLIDVTSTCTKTVDQKRTEFIKVRSQKQISQNILGVLRKFSQKFEKRFVCAAGSNPQRSPISKCKKASDLLLSFV</sequence>
<dbReference type="EMBL" id="PDUG01000004">
    <property type="protein sequence ID" value="PIC34925.1"/>
    <property type="molecule type" value="Genomic_DNA"/>
</dbReference>
<comment type="caution">
    <text evidence="1">The sequence shown here is derived from an EMBL/GenBank/DDBJ whole genome shotgun (WGS) entry which is preliminary data.</text>
</comment>
<evidence type="ECO:0000313" key="2">
    <source>
        <dbReference type="Proteomes" id="UP000230233"/>
    </source>
</evidence>
<reference evidence="2" key="1">
    <citation type="submission" date="2017-10" db="EMBL/GenBank/DDBJ databases">
        <title>Rapid genome shrinkage in a self-fertile nematode reveals novel sperm competition proteins.</title>
        <authorList>
            <person name="Yin D."/>
            <person name="Schwarz E.M."/>
            <person name="Thomas C.G."/>
            <person name="Felde R.L."/>
            <person name="Korf I.F."/>
            <person name="Cutter A.D."/>
            <person name="Schartner C.M."/>
            <person name="Ralston E.J."/>
            <person name="Meyer B.J."/>
            <person name="Haag E.S."/>
        </authorList>
    </citation>
    <scope>NUCLEOTIDE SEQUENCE [LARGE SCALE GENOMIC DNA]</scope>
    <source>
        <strain evidence="2">JU1422</strain>
    </source>
</reference>
<protein>
    <submittedName>
        <fullName evidence="1">Uncharacterized protein</fullName>
    </submittedName>
</protein>
<proteinExistence type="predicted"/>
<dbReference type="AlphaFoldDB" id="A0A2G5U5V5"/>
<name>A0A2G5U5V5_9PELO</name>
<organism evidence="1 2">
    <name type="scientific">Caenorhabditis nigoni</name>
    <dbReference type="NCBI Taxonomy" id="1611254"/>
    <lineage>
        <taxon>Eukaryota</taxon>
        <taxon>Metazoa</taxon>
        <taxon>Ecdysozoa</taxon>
        <taxon>Nematoda</taxon>
        <taxon>Chromadorea</taxon>
        <taxon>Rhabditida</taxon>
        <taxon>Rhabditina</taxon>
        <taxon>Rhabditomorpha</taxon>
        <taxon>Rhabditoidea</taxon>
        <taxon>Rhabditidae</taxon>
        <taxon>Peloderinae</taxon>
        <taxon>Caenorhabditis</taxon>
    </lineage>
</organism>
<keyword evidence="2" id="KW-1185">Reference proteome</keyword>
<gene>
    <name evidence="1" type="primary">Cnig_chr_IV.g14436</name>
    <name evidence="1" type="ORF">B9Z55_014436</name>
</gene>